<reference evidence="3 4" key="1">
    <citation type="journal article" date="2023" name="bioRxiv">
        <title>Conserved and derived expression patterns and positive selection on dental genes reveal complex evolutionary context of ever-growing rodent molars.</title>
        <authorList>
            <person name="Calamari Z.T."/>
            <person name="Song A."/>
            <person name="Cohen E."/>
            <person name="Akter M."/>
            <person name="Roy R.D."/>
            <person name="Hallikas O."/>
            <person name="Christensen M.M."/>
            <person name="Li P."/>
            <person name="Marangoni P."/>
            <person name="Jernvall J."/>
            <person name="Klein O.D."/>
        </authorList>
    </citation>
    <scope>NUCLEOTIDE SEQUENCE [LARGE SCALE GENOMIC DNA]</scope>
    <source>
        <strain evidence="3">V071</strain>
    </source>
</reference>
<evidence type="ECO:0000256" key="1">
    <source>
        <dbReference type="ARBA" id="ARBA00006481"/>
    </source>
</evidence>
<keyword evidence="4" id="KW-1185">Reference proteome</keyword>
<evidence type="ECO:0000256" key="2">
    <source>
        <dbReference type="SAM" id="MobiDB-lite"/>
    </source>
</evidence>
<evidence type="ECO:0008006" key="5">
    <source>
        <dbReference type="Google" id="ProtNLM"/>
    </source>
</evidence>
<feature type="region of interest" description="Disordered" evidence="2">
    <location>
        <begin position="173"/>
        <end position="239"/>
    </location>
</feature>
<dbReference type="InterPro" id="IPR029199">
    <property type="entry name" value="THRAP3_BCLAF1"/>
</dbReference>
<organism evidence="3 4">
    <name type="scientific">Myodes glareolus</name>
    <name type="common">Bank vole</name>
    <name type="synonym">Clethrionomys glareolus</name>
    <dbReference type="NCBI Taxonomy" id="447135"/>
    <lineage>
        <taxon>Eukaryota</taxon>
        <taxon>Metazoa</taxon>
        <taxon>Chordata</taxon>
        <taxon>Craniata</taxon>
        <taxon>Vertebrata</taxon>
        <taxon>Euteleostomi</taxon>
        <taxon>Mammalia</taxon>
        <taxon>Eutheria</taxon>
        <taxon>Euarchontoglires</taxon>
        <taxon>Glires</taxon>
        <taxon>Rodentia</taxon>
        <taxon>Myomorpha</taxon>
        <taxon>Muroidea</taxon>
        <taxon>Cricetidae</taxon>
        <taxon>Arvicolinae</taxon>
        <taxon>Myodes</taxon>
    </lineage>
</organism>
<dbReference type="Pfam" id="PF15440">
    <property type="entry name" value="THRAP3_BCLAF1"/>
    <property type="match status" value="1"/>
</dbReference>
<dbReference type="AlphaFoldDB" id="A0AAW0HF91"/>
<dbReference type="GO" id="GO:0003712">
    <property type="term" value="F:transcription coregulator activity"/>
    <property type="evidence" value="ECO:0007669"/>
    <property type="project" value="TreeGrafter"/>
</dbReference>
<gene>
    <name evidence="3" type="ORF">U0070_012301</name>
</gene>
<accession>A0AAW0HF91</accession>
<dbReference type="GO" id="GO:0003677">
    <property type="term" value="F:DNA binding"/>
    <property type="evidence" value="ECO:0007669"/>
    <property type="project" value="TreeGrafter"/>
</dbReference>
<dbReference type="PANTHER" id="PTHR15268">
    <property type="entry name" value="THRAP3/BCLAF1"/>
    <property type="match status" value="1"/>
</dbReference>
<proteinExistence type="inferred from homology"/>
<dbReference type="PANTHER" id="PTHR15268:SF17">
    <property type="entry name" value="BCLAF1 AND THRAP3 FAMILY MEMBER 3"/>
    <property type="match status" value="1"/>
</dbReference>
<feature type="compositionally biased region" description="Polar residues" evidence="2">
    <location>
        <begin position="75"/>
        <end position="88"/>
    </location>
</feature>
<comment type="similarity">
    <text evidence="1">Belongs to the BCLAF1/THRAP3 family.</text>
</comment>
<name>A0AAW0HF91_MYOGA</name>
<feature type="compositionally biased region" description="Basic and acidic residues" evidence="2">
    <location>
        <begin position="173"/>
        <end position="186"/>
    </location>
</feature>
<feature type="region of interest" description="Disordered" evidence="2">
    <location>
        <begin position="56"/>
        <end position="88"/>
    </location>
</feature>
<feature type="region of interest" description="Disordered" evidence="2">
    <location>
        <begin position="381"/>
        <end position="405"/>
    </location>
</feature>
<dbReference type="Proteomes" id="UP001488838">
    <property type="component" value="Unassembled WGS sequence"/>
</dbReference>
<sequence>MYFLRIWLKPDLNQNRMAGSLSPQSRNFEYYEKRHFHGHYDPEYRDDPKRPFTWRLDDEKHGQNKPRISPRVNPYYQSYENRSPSPNVKSAEKFDMYNPHQEYFPGRGDDDRRSQYMPTYSESATTYTEHERDCYSPKMQGRFIPEEHRVRGSGRGGKPPQMSLEDPFRFEETWHEDESRHQRVQEENYPQSPRRGSEDFDARKPFQKRYPEDHDFRKYDYTPKRPTDAARYENREPARIPKWKPEHSFVPFQEKNDEWSYGSQSHRYTEREYPELISATRVSYDYRHKHHKLSDSEEDFPDERFQKYLKEEDRKYSSLKVSGNRESDCFSTTRGRENENDQVNEPFQLYKKDCISYTNTNIKEADLGPCNDKWKKKIKKEDCRKESASSSKQLDASPKHGEKRYPFVKKKSLTVQVDVNKMNTFRYSAERQLSHDLVAVGRKTDNFHPVFQHLNSPQNPEDKPTEEFAQEIITLIHEVKANCFAASNVTLHERFSRIQNRRDADFNQMKLNSDPEFHRRIDMSLADLQNKQTMVYEPDKTLVKVIDPNDLRHDIERRRKERLQNEDENIFHMSSPTERNHQCPSFSKVKTVRADGFQKPSHFIKSNFRKFIQKPYINYTMLRKDAITQKIFRVEENHQNRRGSKRSFKNFLGGRFQPHFKSHLVQKSLYIQAKYQRLRFAGPRGFITNKFRNRFLRRKKVSLMITF</sequence>
<comment type="caution">
    <text evidence="3">The sequence shown here is derived from an EMBL/GenBank/DDBJ whole genome shotgun (WGS) entry which is preliminary data.</text>
</comment>
<evidence type="ECO:0000313" key="4">
    <source>
        <dbReference type="Proteomes" id="UP001488838"/>
    </source>
</evidence>
<dbReference type="EMBL" id="JBBHLL010000495">
    <property type="protein sequence ID" value="KAK7801617.1"/>
    <property type="molecule type" value="Genomic_DNA"/>
</dbReference>
<evidence type="ECO:0000313" key="3">
    <source>
        <dbReference type="EMBL" id="KAK7801617.1"/>
    </source>
</evidence>
<dbReference type="GO" id="GO:0016592">
    <property type="term" value="C:mediator complex"/>
    <property type="evidence" value="ECO:0007669"/>
    <property type="project" value="TreeGrafter"/>
</dbReference>
<feature type="compositionally biased region" description="Basic and acidic residues" evidence="2">
    <location>
        <begin position="195"/>
        <end position="239"/>
    </location>
</feature>
<protein>
    <recommendedName>
        <fullName evidence="5">BCLAF1 and THRAP3 family member 3</fullName>
    </recommendedName>
</protein>
<dbReference type="GO" id="GO:0045944">
    <property type="term" value="P:positive regulation of transcription by RNA polymerase II"/>
    <property type="evidence" value="ECO:0007669"/>
    <property type="project" value="TreeGrafter"/>
</dbReference>